<dbReference type="STRING" id="1208324.P73_1488"/>
<dbReference type="InterPro" id="IPR000905">
    <property type="entry name" value="Gcp-like_dom"/>
</dbReference>
<dbReference type="OrthoDB" id="7839870at2"/>
<dbReference type="Gene3D" id="3.30.420.40">
    <property type="match status" value="1"/>
</dbReference>
<dbReference type="SUPFAM" id="SSF53067">
    <property type="entry name" value="Actin-like ATPase domain"/>
    <property type="match status" value="1"/>
</dbReference>
<dbReference type="RefSeq" id="WP_043869128.1">
    <property type="nucleotide sequence ID" value="NZ_CP004393.1"/>
</dbReference>
<dbReference type="Proteomes" id="UP000031521">
    <property type="component" value="Chromosome"/>
</dbReference>
<dbReference type="AlphaFoldDB" id="A0A0B5DRQ1"/>
<dbReference type="KEGG" id="cid:P73_1488"/>
<dbReference type="Pfam" id="PF00814">
    <property type="entry name" value="TsaD"/>
    <property type="match status" value="1"/>
</dbReference>
<name>A0A0B5DRQ1_9RHOB</name>
<evidence type="ECO:0000259" key="1">
    <source>
        <dbReference type="Pfam" id="PF00814"/>
    </source>
</evidence>
<proteinExistence type="predicted"/>
<sequence length="201" mass="20750">MSLVLLLQASNGVPSLGLGRDGSVVFDSARIPALDGSRDYRALLDTGLSACGATLPELTLIACDTGPGGLGVTRTAAAFANGLGFALGLPVLSIPAFEALGAELDDGTTPVALLRRAARPHVHFGLYRAGKLEHYEHCLEEKAREQLGKLDDYVLAGNVAVEGAPPPATNRASMATLLRLALTAPQPAPGARAHPIVEVLT</sequence>
<organism evidence="2 3">
    <name type="scientific">Celeribacter indicus</name>
    <dbReference type="NCBI Taxonomy" id="1208324"/>
    <lineage>
        <taxon>Bacteria</taxon>
        <taxon>Pseudomonadati</taxon>
        <taxon>Pseudomonadota</taxon>
        <taxon>Alphaproteobacteria</taxon>
        <taxon>Rhodobacterales</taxon>
        <taxon>Roseobacteraceae</taxon>
        <taxon>Celeribacter</taxon>
    </lineage>
</organism>
<dbReference type="HOGENOM" id="CLU_1271324_0_0_5"/>
<evidence type="ECO:0000313" key="2">
    <source>
        <dbReference type="EMBL" id="AJE46203.1"/>
    </source>
</evidence>
<evidence type="ECO:0000313" key="3">
    <source>
        <dbReference type="Proteomes" id="UP000031521"/>
    </source>
</evidence>
<reference evidence="2 3" key="1">
    <citation type="journal article" date="2014" name="Int. J. Syst. Evol. Microbiol.">
        <title>Celeribacter indicus sp. nov., a polycyclic aromatic hydrocarbon-degrading bacterium from deep-sea sediment and reclassification of Huaishuia halophila as Celeribacter halophilus comb. nov.</title>
        <authorList>
            <person name="Lai Q."/>
            <person name="Cao J."/>
            <person name="Yuan J."/>
            <person name="Li F."/>
            <person name="Shao Z."/>
        </authorList>
    </citation>
    <scope>NUCLEOTIDE SEQUENCE [LARGE SCALE GENOMIC DNA]</scope>
    <source>
        <strain evidence="2">P73</strain>
    </source>
</reference>
<keyword evidence="3" id="KW-1185">Reference proteome</keyword>
<protein>
    <submittedName>
        <fullName evidence="2">Glycoprotein endopeptidase YdiC</fullName>
    </submittedName>
</protein>
<feature type="domain" description="Gcp-like" evidence="1">
    <location>
        <begin position="43"/>
        <end position="154"/>
    </location>
</feature>
<dbReference type="Gene3D" id="3.30.420.200">
    <property type="match status" value="1"/>
</dbReference>
<dbReference type="InterPro" id="IPR043129">
    <property type="entry name" value="ATPase_NBD"/>
</dbReference>
<dbReference type="EMBL" id="CP004393">
    <property type="protein sequence ID" value="AJE46203.1"/>
    <property type="molecule type" value="Genomic_DNA"/>
</dbReference>
<gene>
    <name evidence="2" type="ORF">P73_1488</name>
</gene>
<accession>A0A0B5DRQ1</accession>